<dbReference type="GO" id="GO:0005524">
    <property type="term" value="F:ATP binding"/>
    <property type="evidence" value="ECO:0007669"/>
    <property type="project" value="UniProtKB-KW"/>
</dbReference>
<evidence type="ECO:0000259" key="6">
    <source>
        <dbReference type="PROSITE" id="PS50929"/>
    </source>
</evidence>
<dbReference type="InterPro" id="IPR036640">
    <property type="entry name" value="ABC1_TM_sf"/>
</dbReference>
<dbReference type="InterPro" id="IPR003439">
    <property type="entry name" value="ABC_transporter-like_ATP-bd"/>
</dbReference>
<evidence type="ECO:0000256" key="3">
    <source>
        <dbReference type="ARBA" id="ARBA00022989"/>
    </source>
</evidence>
<evidence type="ECO:0000256" key="2">
    <source>
        <dbReference type="ARBA" id="ARBA00022692"/>
    </source>
</evidence>
<feature type="transmembrane region" description="Helical" evidence="5">
    <location>
        <begin position="156"/>
        <end position="174"/>
    </location>
</feature>
<dbReference type="InterPro" id="IPR011527">
    <property type="entry name" value="ABC1_TM_dom"/>
</dbReference>
<feature type="domain" description="ABC transmembrane type-1" evidence="6">
    <location>
        <begin position="29"/>
        <end position="298"/>
    </location>
</feature>
<dbReference type="EMBL" id="DXFG01000256">
    <property type="protein sequence ID" value="HIX38479.1"/>
    <property type="molecule type" value="Genomic_DNA"/>
</dbReference>
<feature type="transmembrane region" description="Helical" evidence="5">
    <location>
        <begin position="275"/>
        <end position="297"/>
    </location>
</feature>
<dbReference type="PANTHER" id="PTHR24221:SF654">
    <property type="entry name" value="ATP-BINDING CASSETTE SUB-FAMILY B MEMBER 6"/>
    <property type="match status" value="1"/>
</dbReference>
<keyword evidence="2 5" id="KW-0812">Transmembrane</keyword>
<feature type="transmembrane region" description="Helical" evidence="5">
    <location>
        <begin position="21"/>
        <end position="43"/>
    </location>
</feature>
<dbReference type="Gene3D" id="3.40.50.300">
    <property type="entry name" value="P-loop containing nucleotide triphosphate hydrolases"/>
    <property type="match status" value="1"/>
</dbReference>
<name>A0A9D2ANB3_9FIRM</name>
<reference evidence="7" key="2">
    <citation type="submission" date="2021-04" db="EMBL/GenBank/DDBJ databases">
        <authorList>
            <person name="Gilroy R."/>
        </authorList>
    </citation>
    <scope>NUCLEOTIDE SEQUENCE</scope>
    <source>
        <strain evidence="7">ChiHjej12B11-1927</strain>
    </source>
</reference>
<evidence type="ECO:0000313" key="7">
    <source>
        <dbReference type="EMBL" id="HIX38479.1"/>
    </source>
</evidence>
<dbReference type="GO" id="GO:0034040">
    <property type="term" value="F:ATPase-coupled lipid transmembrane transporter activity"/>
    <property type="evidence" value="ECO:0007669"/>
    <property type="project" value="TreeGrafter"/>
</dbReference>
<sequence length="456" mass="52055">MFRYLISILEKQEKREVVKLAFLKLVSPIFDLFGFSVIIYILNLAIANDSASPELVFFSAGMGVISVVKAAFDVYQCYTQNRFTNFGAQRISMLIYELFQKEELSEHNKKTPMQALAIIREDTVNCMTAITGFLSAWINSATLLAFFLVLVYVSGLMGVIICLGLLCFMAVMYLQNRLRMMNFGKKRREYAIKSNAQVTTAFGVFKEVKIESRKDILMERYKEASRAYAKVQTQFTYKTRMIMVLMQNSVMTILFFFLAVVLEVGIHLAELLAPFVISMTLIIRMLPMAVQIVNDLVNVDFARKSYEAVRESLERYQVMKEREEKWKNRRKKQITLQKGIEIRNLTFGYQKDKKIFEDASVDIPAGKSIAVIGQSGAGKTTFLDLVLGLLKPESGSIRYDDYDIVSGRDMEGECQADVGGIVSYIPQTVYLNGETIRNNVAFFEKQDQVDEERVRA</sequence>
<dbReference type="PANTHER" id="PTHR24221">
    <property type="entry name" value="ATP-BINDING CASSETTE SUB-FAMILY B"/>
    <property type="match status" value="1"/>
</dbReference>
<dbReference type="Gene3D" id="1.20.1560.10">
    <property type="entry name" value="ABC transporter type 1, transmembrane domain"/>
    <property type="match status" value="1"/>
</dbReference>
<dbReference type="SUPFAM" id="SSF90123">
    <property type="entry name" value="ABC transporter transmembrane region"/>
    <property type="match status" value="1"/>
</dbReference>
<dbReference type="SUPFAM" id="SSF52540">
    <property type="entry name" value="P-loop containing nucleoside triphosphate hydrolases"/>
    <property type="match status" value="1"/>
</dbReference>
<keyword evidence="7" id="KW-0547">Nucleotide-binding</keyword>
<evidence type="ECO:0000256" key="5">
    <source>
        <dbReference type="SAM" id="Phobius"/>
    </source>
</evidence>
<dbReference type="GO" id="GO:0140359">
    <property type="term" value="F:ABC-type transporter activity"/>
    <property type="evidence" value="ECO:0007669"/>
    <property type="project" value="InterPro"/>
</dbReference>
<dbReference type="Proteomes" id="UP000824230">
    <property type="component" value="Unassembled WGS sequence"/>
</dbReference>
<feature type="transmembrane region" description="Helical" evidence="5">
    <location>
        <begin position="129"/>
        <end position="150"/>
    </location>
</feature>
<proteinExistence type="predicted"/>
<evidence type="ECO:0000313" key="8">
    <source>
        <dbReference type="Proteomes" id="UP000824230"/>
    </source>
</evidence>
<keyword evidence="7" id="KW-0067">ATP-binding</keyword>
<keyword evidence="4 5" id="KW-0472">Membrane</keyword>
<feature type="transmembrane region" description="Helical" evidence="5">
    <location>
        <begin position="250"/>
        <end position="269"/>
    </location>
</feature>
<feature type="non-terminal residue" evidence="7">
    <location>
        <position position="456"/>
    </location>
</feature>
<keyword evidence="3 5" id="KW-1133">Transmembrane helix</keyword>
<dbReference type="GO" id="GO:0016887">
    <property type="term" value="F:ATP hydrolysis activity"/>
    <property type="evidence" value="ECO:0007669"/>
    <property type="project" value="InterPro"/>
</dbReference>
<reference evidence="7" key="1">
    <citation type="journal article" date="2021" name="PeerJ">
        <title>Extensive microbial diversity within the chicken gut microbiome revealed by metagenomics and culture.</title>
        <authorList>
            <person name="Gilroy R."/>
            <person name="Ravi A."/>
            <person name="Getino M."/>
            <person name="Pursley I."/>
            <person name="Horton D.L."/>
            <person name="Alikhan N.F."/>
            <person name="Baker D."/>
            <person name="Gharbi K."/>
            <person name="Hall N."/>
            <person name="Watson M."/>
            <person name="Adriaenssens E.M."/>
            <person name="Foster-Nyarko E."/>
            <person name="Jarju S."/>
            <person name="Secka A."/>
            <person name="Antonio M."/>
            <person name="Oren A."/>
            <person name="Chaudhuri R.R."/>
            <person name="La Ragione R."/>
            <person name="Hildebrand F."/>
            <person name="Pallen M.J."/>
        </authorList>
    </citation>
    <scope>NUCLEOTIDE SEQUENCE</scope>
    <source>
        <strain evidence="7">ChiHjej12B11-1927</strain>
    </source>
</reference>
<accession>A0A9D2ANB3</accession>
<comment type="caution">
    <text evidence="7">The sequence shown here is derived from an EMBL/GenBank/DDBJ whole genome shotgun (WGS) entry which is preliminary data.</text>
</comment>
<feature type="transmembrane region" description="Helical" evidence="5">
    <location>
        <begin position="55"/>
        <end position="72"/>
    </location>
</feature>
<dbReference type="AlphaFoldDB" id="A0A9D2ANB3"/>
<dbReference type="GO" id="GO:0005886">
    <property type="term" value="C:plasma membrane"/>
    <property type="evidence" value="ECO:0007669"/>
    <property type="project" value="UniProtKB-SubCell"/>
</dbReference>
<gene>
    <name evidence="7" type="ORF">H9738_11530</name>
</gene>
<dbReference type="InterPro" id="IPR027417">
    <property type="entry name" value="P-loop_NTPase"/>
</dbReference>
<evidence type="ECO:0000256" key="1">
    <source>
        <dbReference type="ARBA" id="ARBA00004651"/>
    </source>
</evidence>
<evidence type="ECO:0000256" key="4">
    <source>
        <dbReference type="ARBA" id="ARBA00023136"/>
    </source>
</evidence>
<dbReference type="PROSITE" id="PS50929">
    <property type="entry name" value="ABC_TM1F"/>
    <property type="match status" value="1"/>
</dbReference>
<protein>
    <submittedName>
        <fullName evidence="7">ABC transporter ATP-binding protein/permease</fullName>
    </submittedName>
</protein>
<comment type="subcellular location">
    <subcellularLocation>
        <location evidence="1">Cell membrane</location>
        <topology evidence="1">Multi-pass membrane protein</topology>
    </subcellularLocation>
</comment>
<dbReference type="Pfam" id="PF00005">
    <property type="entry name" value="ABC_tran"/>
    <property type="match status" value="1"/>
</dbReference>
<dbReference type="InterPro" id="IPR039421">
    <property type="entry name" value="Type_1_exporter"/>
</dbReference>
<organism evidence="7 8">
    <name type="scientific">Candidatus Blautia pullistercoris</name>
    <dbReference type="NCBI Taxonomy" id="2838499"/>
    <lineage>
        <taxon>Bacteria</taxon>
        <taxon>Bacillati</taxon>
        <taxon>Bacillota</taxon>
        <taxon>Clostridia</taxon>
        <taxon>Lachnospirales</taxon>
        <taxon>Lachnospiraceae</taxon>
        <taxon>Blautia</taxon>
    </lineage>
</organism>